<dbReference type="InterPro" id="IPR027417">
    <property type="entry name" value="P-loop_NTPase"/>
</dbReference>
<keyword evidence="7 12" id="KW-0460">Magnesium</keyword>
<feature type="binding site" evidence="12">
    <location>
        <position position="227"/>
    </location>
    <ligand>
        <name>CTP</name>
        <dbReference type="ChEBI" id="CHEBI:37563"/>
        <note>allosteric inhibitor</note>
    </ligand>
</feature>
<dbReference type="PROSITE" id="PS51273">
    <property type="entry name" value="GATASE_TYPE_1"/>
    <property type="match status" value="1"/>
</dbReference>
<organism evidence="17 18">
    <name type="scientific">Neopusillimonas maritima</name>
    <dbReference type="NCBI Taxonomy" id="2026239"/>
    <lineage>
        <taxon>Bacteria</taxon>
        <taxon>Pseudomonadati</taxon>
        <taxon>Pseudomonadota</taxon>
        <taxon>Betaproteobacteria</taxon>
        <taxon>Burkholderiales</taxon>
        <taxon>Alcaligenaceae</taxon>
        <taxon>Neopusillimonas</taxon>
    </lineage>
</organism>
<evidence type="ECO:0000256" key="13">
    <source>
        <dbReference type="SAM" id="MobiDB-lite"/>
    </source>
</evidence>
<feature type="region of interest" description="Disordered" evidence="13">
    <location>
        <begin position="427"/>
        <end position="454"/>
    </location>
</feature>
<dbReference type="Proteomes" id="UP000266483">
    <property type="component" value="Unassembled WGS sequence"/>
</dbReference>
<dbReference type="FunFam" id="3.40.50.300:FF:000009">
    <property type="entry name" value="CTP synthase"/>
    <property type="match status" value="1"/>
</dbReference>
<dbReference type="Gene3D" id="3.40.50.880">
    <property type="match status" value="1"/>
</dbReference>
<dbReference type="GO" id="GO:0003883">
    <property type="term" value="F:CTP synthase activity"/>
    <property type="evidence" value="ECO:0007669"/>
    <property type="project" value="UniProtKB-UniRule"/>
</dbReference>
<dbReference type="Pfam" id="PF00117">
    <property type="entry name" value="GATase"/>
    <property type="match status" value="1"/>
</dbReference>
<dbReference type="HAMAP" id="MF_01227">
    <property type="entry name" value="PyrG"/>
    <property type="match status" value="1"/>
</dbReference>
<dbReference type="EC" id="6.3.4.2" evidence="12"/>
<dbReference type="AlphaFoldDB" id="A0A3A1YUH2"/>
<evidence type="ECO:0000256" key="1">
    <source>
        <dbReference type="ARBA" id="ARBA00005171"/>
    </source>
</evidence>
<gene>
    <name evidence="12 17" type="primary">pyrG</name>
    <name evidence="16" type="ORF">CJO09_02255</name>
    <name evidence="17" type="ORF">CJP73_09000</name>
</gene>
<feature type="active site" evidence="12">
    <location>
        <position position="518"/>
    </location>
</feature>
<comment type="catalytic activity">
    <reaction evidence="10 12">
        <text>UTP + L-glutamine + ATP + H2O = CTP + L-glutamate + ADP + phosphate + 2 H(+)</text>
        <dbReference type="Rhea" id="RHEA:26426"/>
        <dbReference type="ChEBI" id="CHEBI:15377"/>
        <dbReference type="ChEBI" id="CHEBI:15378"/>
        <dbReference type="ChEBI" id="CHEBI:29985"/>
        <dbReference type="ChEBI" id="CHEBI:30616"/>
        <dbReference type="ChEBI" id="CHEBI:37563"/>
        <dbReference type="ChEBI" id="CHEBI:43474"/>
        <dbReference type="ChEBI" id="CHEBI:46398"/>
        <dbReference type="ChEBI" id="CHEBI:58359"/>
        <dbReference type="ChEBI" id="CHEBI:456216"/>
        <dbReference type="EC" id="6.3.4.2"/>
    </reaction>
</comment>
<keyword evidence="5 12" id="KW-0547">Nucleotide-binding</keyword>
<dbReference type="GO" id="GO:0019856">
    <property type="term" value="P:pyrimidine nucleobase biosynthetic process"/>
    <property type="evidence" value="ECO:0007669"/>
    <property type="project" value="TreeGrafter"/>
</dbReference>
<evidence type="ECO:0000313" key="18">
    <source>
        <dbReference type="Proteomes" id="UP000266206"/>
    </source>
</evidence>
<comment type="function">
    <text evidence="11 12">Catalyzes the ATP-dependent amination of UTP to CTP with either L-glutamine or ammonia as the source of nitrogen. Regulates intracellular CTP levels through interactions with the four ribonucleotide triphosphates.</text>
</comment>
<dbReference type="EMBL" id="NQOU01000001">
    <property type="protein sequence ID" value="RII84077.1"/>
    <property type="molecule type" value="Genomic_DNA"/>
</dbReference>
<dbReference type="NCBIfam" id="NF003792">
    <property type="entry name" value="PRK05380.1"/>
    <property type="match status" value="1"/>
</dbReference>
<feature type="binding site" evidence="12">
    <location>
        <position position="473"/>
    </location>
    <ligand>
        <name>L-glutamine</name>
        <dbReference type="ChEBI" id="CHEBI:58359"/>
    </ligand>
</feature>
<evidence type="ECO:0000256" key="11">
    <source>
        <dbReference type="ARBA" id="ARBA00059148"/>
    </source>
</evidence>
<feature type="binding site" evidence="12">
    <location>
        <begin position="191"/>
        <end position="196"/>
    </location>
    <ligand>
        <name>UTP</name>
        <dbReference type="ChEBI" id="CHEBI:46398"/>
    </ligand>
</feature>
<dbReference type="PANTHER" id="PTHR11550:SF0">
    <property type="entry name" value="CTP SYNTHASE-RELATED"/>
    <property type="match status" value="1"/>
</dbReference>
<dbReference type="GO" id="GO:0097268">
    <property type="term" value="C:cytoophidium"/>
    <property type="evidence" value="ECO:0007669"/>
    <property type="project" value="UniProtKB-ARBA"/>
</dbReference>
<reference evidence="18 19" key="1">
    <citation type="submission" date="2017-08" db="EMBL/GenBank/DDBJ databases">
        <title>Pusillimonas indicus sp. nov., a member of the family Alcaligenaceae isolated from surface seawater.</title>
        <authorList>
            <person name="Li J."/>
        </authorList>
    </citation>
    <scope>NUCLEOTIDE SEQUENCE [LARGE SCALE GENOMIC DNA]</scope>
    <source>
        <strain evidence="16 19">17-4A</strain>
        <strain evidence="17 18">L52-1-41</strain>
    </source>
</reference>
<feature type="active site" evidence="12">
    <location>
        <position position="520"/>
    </location>
</feature>
<evidence type="ECO:0000313" key="17">
    <source>
        <dbReference type="EMBL" id="RIY40919.1"/>
    </source>
</evidence>
<dbReference type="Proteomes" id="UP000266206">
    <property type="component" value="Unassembled WGS sequence"/>
</dbReference>
<feature type="binding site" evidence="12">
    <location>
        <position position="407"/>
    </location>
    <ligand>
        <name>L-glutamine</name>
        <dbReference type="ChEBI" id="CHEBI:58359"/>
    </ligand>
</feature>
<evidence type="ECO:0000256" key="12">
    <source>
        <dbReference type="HAMAP-Rule" id="MF_01227"/>
    </source>
</evidence>
<feature type="binding site" evidence="12">
    <location>
        <position position="71"/>
    </location>
    <ligand>
        <name>ATP</name>
        <dbReference type="ChEBI" id="CHEBI:30616"/>
    </ligand>
</feature>
<comment type="catalytic activity">
    <reaction evidence="12">
        <text>L-glutamine + H2O = L-glutamate + NH4(+)</text>
        <dbReference type="Rhea" id="RHEA:15889"/>
        <dbReference type="ChEBI" id="CHEBI:15377"/>
        <dbReference type="ChEBI" id="CHEBI:28938"/>
        <dbReference type="ChEBI" id="CHEBI:29985"/>
        <dbReference type="ChEBI" id="CHEBI:58359"/>
    </reaction>
</comment>
<dbReference type="GO" id="GO:0046872">
    <property type="term" value="F:metal ion binding"/>
    <property type="evidence" value="ECO:0007669"/>
    <property type="project" value="UniProtKB-KW"/>
</dbReference>
<dbReference type="GO" id="GO:0005829">
    <property type="term" value="C:cytosol"/>
    <property type="evidence" value="ECO:0007669"/>
    <property type="project" value="TreeGrafter"/>
</dbReference>
<feature type="binding site" evidence="12">
    <location>
        <position position="356"/>
    </location>
    <ligand>
        <name>L-glutamine</name>
        <dbReference type="ChEBI" id="CHEBI:58359"/>
    </ligand>
</feature>
<feature type="active site" description="Nucleophile; for glutamine hydrolysis" evidence="12">
    <location>
        <position position="383"/>
    </location>
</feature>
<evidence type="ECO:0000259" key="14">
    <source>
        <dbReference type="Pfam" id="PF00117"/>
    </source>
</evidence>
<keyword evidence="3 12" id="KW-0436">Ligase</keyword>
<feature type="binding site" evidence="12">
    <location>
        <position position="245"/>
    </location>
    <ligand>
        <name>ATP</name>
        <dbReference type="ChEBI" id="CHEBI:30616"/>
    </ligand>
</feature>
<dbReference type="GO" id="GO:0042802">
    <property type="term" value="F:identical protein binding"/>
    <property type="evidence" value="ECO:0007669"/>
    <property type="project" value="TreeGrafter"/>
</dbReference>
<evidence type="ECO:0000256" key="4">
    <source>
        <dbReference type="ARBA" id="ARBA00022723"/>
    </source>
</evidence>
<dbReference type="GO" id="GO:0044210">
    <property type="term" value="P:'de novo' CTP biosynthetic process"/>
    <property type="evidence" value="ECO:0007669"/>
    <property type="project" value="UniProtKB-UniRule"/>
</dbReference>
<feature type="binding site" evidence="12">
    <location>
        <begin position="14"/>
        <end position="19"/>
    </location>
    <ligand>
        <name>ATP</name>
        <dbReference type="ChEBI" id="CHEBI:30616"/>
    </ligand>
</feature>
<proteinExistence type="inferred from homology"/>
<dbReference type="GO" id="GO:0005524">
    <property type="term" value="F:ATP binding"/>
    <property type="evidence" value="ECO:0007669"/>
    <property type="project" value="UniProtKB-KW"/>
</dbReference>
<feature type="binding site" evidence="12">
    <location>
        <position position="13"/>
    </location>
    <ligand>
        <name>UTP</name>
        <dbReference type="ChEBI" id="CHEBI:46398"/>
    </ligand>
</feature>
<dbReference type="InterPro" id="IPR017456">
    <property type="entry name" value="CTP_synthase_N"/>
</dbReference>
<evidence type="ECO:0000256" key="7">
    <source>
        <dbReference type="ARBA" id="ARBA00022842"/>
    </source>
</evidence>
<dbReference type="CDD" id="cd01746">
    <property type="entry name" value="GATase1_CTP_Synthase"/>
    <property type="match status" value="1"/>
</dbReference>
<keyword evidence="19" id="KW-1185">Reference proteome</keyword>
<keyword evidence="4 12" id="KW-0479">Metal-binding</keyword>
<feature type="domain" description="Glutamine amidotransferase" evidence="14">
    <location>
        <begin position="306"/>
        <end position="537"/>
    </location>
</feature>
<dbReference type="FunFam" id="3.40.50.880:FF:000002">
    <property type="entry name" value="CTP synthase"/>
    <property type="match status" value="1"/>
</dbReference>
<dbReference type="InterPro" id="IPR004468">
    <property type="entry name" value="CTP_synthase"/>
</dbReference>
<keyword evidence="8 12" id="KW-0315">Glutamine amidotransferase</keyword>
<evidence type="ECO:0000256" key="10">
    <source>
        <dbReference type="ARBA" id="ARBA00047781"/>
    </source>
</evidence>
<comment type="miscellaneous">
    <text evidence="12">CTPSs have evolved a hybrid strategy for distinguishing between UTP and CTP. The overlapping regions of the product feedback inhibitory and substrate sites recognize a common feature in both compounds, the triphosphate moiety. To differentiate isosteric substrate and product pyrimidine rings, an additional pocket far from the expected kinase/ligase catalytic site, specifically recognizes the cytosine and ribose portions of the product inhibitor.</text>
</comment>
<evidence type="ECO:0000259" key="15">
    <source>
        <dbReference type="Pfam" id="PF06418"/>
    </source>
</evidence>
<feature type="binding site" evidence="12">
    <location>
        <begin position="191"/>
        <end position="196"/>
    </location>
    <ligand>
        <name>CTP</name>
        <dbReference type="ChEBI" id="CHEBI:37563"/>
        <note>allosteric inhibitor</note>
    </ligand>
</feature>
<protein>
    <recommendedName>
        <fullName evidence="12">CTP synthase</fullName>
        <ecNumber evidence="12">6.3.4.2</ecNumber>
    </recommendedName>
    <alternativeName>
        <fullName evidence="12">Cytidine 5'-triphosphate synthase</fullName>
    </alternativeName>
    <alternativeName>
        <fullName evidence="12">Cytidine triphosphate synthetase</fullName>
        <shortName evidence="12">CTP synthetase</shortName>
        <shortName evidence="12">CTPS</shortName>
    </alternativeName>
    <alternativeName>
        <fullName evidence="12">UTP--ammonia ligase</fullName>
    </alternativeName>
</protein>
<dbReference type="Pfam" id="PF06418">
    <property type="entry name" value="CTP_synth_N"/>
    <property type="match status" value="1"/>
</dbReference>
<evidence type="ECO:0000256" key="8">
    <source>
        <dbReference type="ARBA" id="ARBA00022962"/>
    </source>
</evidence>
<dbReference type="RefSeq" id="WP_119440895.1">
    <property type="nucleotide sequence ID" value="NZ_CP170494.1"/>
</dbReference>
<comment type="subunit">
    <text evidence="12">Homotetramer.</text>
</comment>
<evidence type="ECO:0000313" key="16">
    <source>
        <dbReference type="EMBL" id="RII84077.1"/>
    </source>
</evidence>
<dbReference type="Gene3D" id="3.40.50.300">
    <property type="entry name" value="P-loop containing nucleotide triphosphate hydrolases"/>
    <property type="match status" value="1"/>
</dbReference>
<comment type="pathway">
    <text evidence="1 12">Pyrimidine metabolism; CTP biosynthesis via de novo pathway; CTP from UDP: step 2/2.</text>
</comment>
<feature type="binding site" evidence="12">
    <location>
        <begin position="151"/>
        <end position="153"/>
    </location>
    <ligand>
        <name>CTP</name>
        <dbReference type="ChEBI" id="CHEBI:37563"/>
        <note>allosteric inhibitor</note>
    </ligand>
</feature>
<dbReference type="NCBIfam" id="TIGR00337">
    <property type="entry name" value="PyrG"/>
    <property type="match status" value="1"/>
</dbReference>
<dbReference type="CDD" id="cd03113">
    <property type="entry name" value="CTPS_N"/>
    <property type="match status" value="1"/>
</dbReference>
<comment type="similarity">
    <text evidence="2 12">Belongs to the CTP synthase family.</text>
</comment>
<dbReference type="UniPathway" id="UPA00159">
    <property type="reaction ID" value="UER00277"/>
</dbReference>
<evidence type="ECO:0000313" key="19">
    <source>
        <dbReference type="Proteomes" id="UP000266483"/>
    </source>
</evidence>
<comment type="activity regulation">
    <text evidence="12">Allosterically activated by GTP, when glutamine is the substrate; GTP has no effect on the reaction when ammonia is the substrate. The allosteric effector GTP functions by stabilizing the protein conformation that binds the tetrahedral intermediate(s) formed during glutamine hydrolysis. Inhibited by the product CTP, via allosteric rather than competitive inhibition.</text>
</comment>
<feature type="compositionally biased region" description="Basic and acidic residues" evidence="13">
    <location>
        <begin position="427"/>
        <end position="436"/>
    </location>
</feature>
<dbReference type="OrthoDB" id="9801107at2"/>
<comment type="catalytic activity">
    <reaction evidence="12">
        <text>UTP + NH4(+) + ATP = CTP + ADP + phosphate + 2 H(+)</text>
        <dbReference type="Rhea" id="RHEA:16597"/>
        <dbReference type="ChEBI" id="CHEBI:15378"/>
        <dbReference type="ChEBI" id="CHEBI:28938"/>
        <dbReference type="ChEBI" id="CHEBI:30616"/>
        <dbReference type="ChEBI" id="CHEBI:37563"/>
        <dbReference type="ChEBI" id="CHEBI:43474"/>
        <dbReference type="ChEBI" id="CHEBI:46398"/>
        <dbReference type="ChEBI" id="CHEBI:456216"/>
    </reaction>
</comment>
<feature type="binding site" evidence="12">
    <location>
        <position position="144"/>
    </location>
    <ligand>
        <name>Mg(2+)</name>
        <dbReference type="ChEBI" id="CHEBI:18420"/>
    </ligand>
</feature>
<keyword evidence="9 12" id="KW-0665">Pyrimidine biosynthesis</keyword>
<dbReference type="InterPro" id="IPR017926">
    <property type="entry name" value="GATASE"/>
</dbReference>
<evidence type="ECO:0000256" key="5">
    <source>
        <dbReference type="ARBA" id="ARBA00022741"/>
    </source>
</evidence>
<feature type="binding site" evidence="12">
    <location>
        <position position="227"/>
    </location>
    <ligand>
        <name>UTP</name>
        <dbReference type="ChEBI" id="CHEBI:46398"/>
    </ligand>
</feature>
<name>A0A3A1YUH2_9BURK</name>
<dbReference type="InterPro" id="IPR033828">
    <property type="entry name" value="GATase1_CTP_Synthase"/>
</dbReference>
<comment type="caution">
    <text evidence="17">The sequence shown here is derived from an EMBL/GenBank/DDBJ whole genome shotgun (WGS) entry which is preliminary data.</text>
</comment>
<comment type="caution">
    <text evidence="12">Lacks conserved residue(s) required for the propagation of feature annotation.</text>
</comment>
<keyword evidence="6 12" id="KW-0067">ATP-binding</keyword>
<evidence type="ECO:0000256" key="6">
    <source>
        <dbReference type="ARBA" id="ARBA00022840"/>
    </source>
</evidence>
<dbReference type="SUPFAM" id="SSF52540">
    <property type="entry name" value="P-loop containing nucleoside triphosphate hydrolases"/>
    <property type="match status" value="1"/>
</dbReference>
<evidence type="ECO:0000256" key="2">
    <source>
        <dbReference type="ARBA" id="ARBA00007533"/>
    </source>
</evidence>
<accession>A0A3A1YUH2</accession>
<dbReference type="SUPFAM" id="SSF52317">
    <property type="entry name" value="Class I glutamine amidotransferase-like"/>
    <property type="match status" value="1"/>
</dbReference>
<dbReference type="InterPro" id="IPR029062">
    <property type="entry name" value="Class_I_gatase-like"/>
</dbReference>
<feature type="region of interest" description="Amidoligase domain" evidence="12">
    <location>
        <begin position="1"/>
        <end position="270"/>
    </location>
</feature>
<feature type="binding site" evidence="12">
    <location>
        <position position="71"/>
    </location>
    <ligand>
        <name>Mg(2+)</name>
        <dbReference type="ChEBI" id="CHEBI:18420"/>
    </ligand>
</feature>
<feature type="binding site" evidence="12">
    <location>
        <begin position="384"/>
        <end position="387"/>
    </location>
    <ligand>
        <name>L-glutamine</name>
        <dbReference type="ChEBI" id="CHEBI:58359"/>
    </ligand>
</feature>
<sequence>MTKYVFVTGGVVSSLGKGIAAASLAAILESRGLRVTMLKLDPYINVDPGTMSPFQHGEVFVTEDGAETDLDLGHYERFISTRMRKVNNFTTGQIYESVLRKERRGDYLGKTVQVIPHITNEIQDFIARGAKAAYDGNADIAIVEIGGTVGDIESLPFLEAARQMSLRLGRNQAAFVHLTLVPYIPSAGELKTKPTQHSVQKLREIGIYPHALLCRADRRIPDDERAKISLFSNVPLDAVISVWDVDSIYKIPAMLHAQGLDNLVCEALALTAPPADLSEWNQLVAAIENPRNEIRIGMVGKYVDLTESYKSLTEALIHAGIHTESHVSIEYIDSEVIETQGPECLAHLDAILVPGGFGKRGTEGKIAAIRYARENNVPYLGICLGMQLAVVEFARNVAQLGGANSTEFDPSTPHPVVALITEWQDREGRVEKRDESSDLGGTMRKGAQRCPVKPGTRAQRIYGDEVYERHRHRYEVNNVYVSRLEESGLVISARTPTEQLPEIMELPDHPWFMGVQFHPEFTSTPRSGHPLFTSYIKAALAHQAQRKQKALV</sequence>
<evidence type="ECO:0000256" key="9">
    <source>
        <dbReference type="ARBA" id="ARBA00022975"/>
    </source>
</evidence>
<evidence type="ECO:0000256" key="3">
    <source>
        <dbReference type="ARBA" id="ARBA00022598"/>
    </source>
</evidence>
<feature type="domain" description="CTP synthase N-terminal" evidence="15">
    <location>
        <begin position="3"/>
        <end position="270"/>
    </location>
</feature>
<feature type="binding site" evidence="12">
    <location>
        <position position="13"/>
    </location>
    <ligand>
        <name>CTP</name>
        <dbReference type="ChEBI" id="CHEBI:37563"/>
        <note>allosteric inhibitor</note>
    </ligand>
</feature>
<dbReference type="EMBL" id="NQYH01000006">
    <property type="protein sequence ID" value="RIY40919.1"/>
    <property type="molecule type" value="Genomic_DNA"/>
</dbReference>
<dbReference type="PANTHER" id="PTHR11550">
    <property type="entry name" value="CTP SYNTHASE"/>
    <property type="match status" value="1"/>
</dbReference>